<protein>
    <submittedName>
        <fullName evidence="2">Uncharacterized protein</fullName>
    </submittedName>
</protein>
<dbReference type="EMBL" id="CAJNOJ010000148">
    <property type="protein sequence ID" value="CAF1199464.1"/>
    <property type="molecule type" value="Genomic_DNA"/>
</dbReference>
<dbReference type="Proteomes" id="UP000663852">
    <property type="component" value="Unassembled WGS sequence"/>
</dbReference>
<proteinExistence type="predicted"/>
<keyword evidence="1" id="KW-1133">Transmembrane helix</keyword>
<dbReference type="AlphaFoldDB" id="A0A814W5C7"/>
<keyword evidence="1" id="KW-0812">Transmembrane</keyword>
<organism evidence="2 3">
    <name type="scientific">Adineta ricciae</name>
    <name type="common">Rotifer</name>
    <dbReference type="NCBI Taxonomy" id="249248"/>
    <lineage>
        <taxon>Eukaryota</taxon>
        <taxon>Metazoa</taxon>
        <taxon>Spiralia</taxon>
        <taxon>Gnathifera</taxon>
        <taxon>Rotifera</taxon>
        <taxon>Eurotatoria</taxon>
        <taxon>Bdelloidea</taxon>
        <taxon>Adinetida</taxon>
        <taxon>Adinetidae</taxon>
        <taxon>Adineta</taxon>
    </lineage>
</organism>
<accession>A0A814W5C7</accession>
<keyword evidence="1" id="KW-0472">Membrane</keyword>
<gene>
    <name evidence="2" type="ORF">EDS130_LOCUS25277</name>
</gene>
<comment type="caution">
    <text evidence="2">The sequence shown here is derived from an EMBL/GenBank/DDBJ whole genome shotgun (WGS) entry which is preliminary data.</text>
</comment>
<evidence type="ECO:0000313" key="2">
    <source>
        <dbReference type="EMBL" id="CAF1199464.1"/>
    </source>
</evidence>
<feature type="transmembrane region" description="Helical" evidence="1">
    <location>
        <begin position="12"/>
        <end position="31"/>
    </location>
</feature>
<name>A0A814W5C7_ADIRI</name>
<evidence type="ECO:0000313" key="3">
    <source>
        <dbReference type="Proteomes" id="UP000663852"/>
    </source>
</evidence>
<reference evidence="2" key="1">
    <citation type="submission" date="2021-02" db="EMBL/GenBank/DDBJ databases">
        <authorList>
            <person name="Nowell W R."/>
        </authorList>
    </citation>
    <scope>NUCLEOTIDE SEQUENCE</scope>
</reference>
<sequence length="94" mass="10812">MARRFLSLKMNQTIIFFLFIMVNIISLTTSLDESICSCTCCKGNNCKATFQDEFPLDSCDIEYCMQKCAVNYDECALFEGEGDVRARCDKRRSF</sequence>
<evidence type="ECO:0000256" key="1">
    <source>
        <dbReference type="SAM" id="Phobius"/>
    </source>
</evidence>